<dbReference type="CDD" id="cd00077">
    <property type="entry name" value="HDc"/>
    <property type="match status" value="1"/>
</dbReference>
<proteinExistence type="predicted"/>
<evidence type="ECO:0000313" key="2">
    <source>
        <dbReference type="EMBL" id="SHG79335.1"/>
    </source>
</evidence>
<dbReference type="RefSeq" id="WP_154072190.1">
    <property type="nucleotide sequence ID" value="NZ_LT670817.1"/>
</dbReference>
<accession>A0A1M5MQ27</accession>
<dbReference type="Pfam" id="PF13328">
    <property type="entry name" value="HD_4"/>
    <property type="match status" value="1"/>
</dbReference>
<dbReference type="EMBL" id="LT670817">
    <property type="protein sequence ID" value="SHG79335.1"/>
    <property type="molecule type" value="Genomic_DNA"/>
</dbReference>
<dbReference type="InterPro" id="IPR003607">
    <property type="entry name" value="HD/PDEase_dom"/>
</dbReference>
<evidence type="ECO:0000313" key="3">
    <source>
        <dbReference type="Proteomes" id="UP000189796"/>
    </source>
</evidence>
<keyword evidence="2" id="KW-0378">Hydrolase</keyword>
<dbReference type="AlphaFoldDB" id="A0A1M5MQ27"/>
<sequence>MKELVSVLRAADAAARWHVQQRRKGSAQEPYINHLIEVASLVAQATEGSDPSIIAAALLHDAIEDQGVSADTIASEFGQRVADIVMEVTDDKSLPKAERKRKQVERAPHKSREAKLIKLADKISNVLAVATSPAPDWSVERRQEYVEWAKEVVAGLRGVSPWLEGQFDEAAERAEAAVKLAKGRVQ</sequence>
<dbReference type="Proteomes" id="UP000189796">
    <property type="component" value="Chromosome I"/>
</dbReference>
<dbReference type="PANTHER" id="PTHR46246">
    <property type="entry name" value="GUANOSINE-3',5'-BIS(DIPHOSPHATE) 3'-PYROPHOSPHOHYDROLASE MESH1"/>
    <property type="match status" value="1"/>
</dbReference>
<dbReference type="InterPro" id="IPR052194">
    <property type="entry name" value="MESH1"/>
</dbReference>
<dbReference type="PROSITE" id="PS51831">
    <property type="entry name" value="HD"/>
    <property type="match status" value="1"/>
</dbReference>
<evidence type="ECO:0000259" key="1">
    <source>
        <dbReference type="PROSITE" id="PS51831"/>
    </source>
</evidence>
<dbReference type="InterPro" id="IPR006674">
    <property type="entry name" value="HD_domain"/>
</dbReference>
<dbReference type="GO" id="GO:0008893">
    <property type="term" value="F:guanosine-3',5'-bis(diphosphate) 3'-diphosphatase activity"/>
    <property type="evidence" value="ECO:0007669"/>
    <property type="project" value="TreeGrafter"/>
</dbReference>
<dbReference type="SUPFAM" id="SSF109604">
    <property type="entry name" value="HD-domain/PDEase-like"/>
    <property type="match status" value="1"/>
</dbReference>
<dbReference type="Gene3D" id="1.10.3210.10">
    <property type="entry name" value="Hypothetical protein af1432"/>
    <property type="match status" value="1"/>
</dbReference>
<organism evidence="2 3">
    <name type="scientific">Bradyrhizobium erythrophlei</name>
    <dbReference type="NCBI Taxonomy" id="1437360"/>
    <lineage>
        <taxon>Bacteria</taxon>
        <taxon>Pseudomonadati</taxon>
        <taxon>Pseudomonadota</taxon>
        <taxon>Alphaproteobacteria</taxon>
        <taxon>Hyphomicrobiales</taxon>
        <taxon>Nitrobacteraceae</taxon>
        <taxon>Bradyrhizobium</taxon>
    </lineage>
</organism>
<dbReference type="PANTHER" id="PTHR46246:SF1">
    <property type="entry name" value="GUANOSINE-3',5'-BIS(DIPHOSPHATE) 3'-PYROPHOSPHOHYDROLASE MESH1"/>
    <property type="match status" value="1"/>
</dbReference>
<name>A0A1M5MQ27_9BRAD</name>
<dbReference type="OrthoDB" id="9802385at2"/>
<gene>
    <name evidence="2" type="ORF">SAMN05443248_2675</name>
</gene>
<feature type="domain" description="HD" evidence="1">
    <location>
        <begin position="31"/>
        <end position="126"/>
    </location>
</feature>
<dbReference type="SMART" id="SM00471">
    <property type="entry name" value="HDc"/>
    <property type="match status" value="1"/>
</dbReference>
<reference evidence="2 3" key="1">
    <citation type="submission" date="2016-11" db="EMBL/GenBank/DDBJ databases">
        <authorList>
            <person name="Jaros S."/>
            <person name="Januszkiewicz K."/>
            <person name="Wedrychowicz H."/>
        </authorList>
    </citation>
    <scope>NUCLEOTIDE SEQUENCE [LARGE SCALE GENOMIC DNA]</scope>
    <source>
        <strain evidence="2 3">GAS138</strain>
    </source>
</reference>
<protein>
    <submittedName>
        <fullName evidence="2">Metal dependent phosphohydrolase</fullName>
    </submittedName>
</protein>